<dbReference type="InterPro" id="IPR000873">
    <property type="entry name" value="AMP-dep_synth/lig_dom"/>
</dbReference>
<dbReference type="GO" id="GO:0004467">
    <property type="term" value="F:long-chain fatty acid-CoA ligase activity"/>
    <property type="evidence" value="ECO:0007669"/>
    <property type="project" value="TreeGrafter"/>
</dbReference>
<dbReference type="STRING" id="157072.A0A024UCE7"/>
<keyword evidence="3" id="KW-0443">Lipid metabolism</keyword>
<name>A0A024UCE7_9STRA</name>
<dbReference type="EMBL" id="KI913958">
    <property type="protein sequence ID" value="ETW04095.1"/>
    <property type="molecule type" value="Genomic_DNA"/>
</dbReference>
<evidence type="ECO:0000256" key="2">
    <source>
        <dbReference type="ARBA" id="ARBA00022832"/>
    </source>
</evidence>
<dbReference type="InterPro" id="IPR020845">
    <property type="entry name" value="AMP-binding_CS"/>
</dbReference>
<dbReference type="GeneID" id="20081510"/>
<evidence type="ECO:0000313" key="5">
    <source>
        <dbReference type="EMBL" id="ETW04096.1"/>
    </source>
</evidence>
<dbReference type="InterPro" id="IPR042099">
    <property type="entry name" value="ANL_N_sf"/>
</dbReference>
<organism evidence="5">
    <name type="scientific">Aphanomyces invadans</name>
    <dbReference type="NCBI Taxonomy" id="157072"/>
    <lineage>
        <taxon>Eukaryota</taxon>
        <taxon>Sar</taxon>
        <taxon>Stramenopiles</taxon>
        <taxon>Oomycota</taxon>
        <taxon>Saprolegniomycetes</taxon>
        <taxon>Saprolegniales</taxon>
        <taxon>Verrucalvaceae</taxon>
        <taxon>Aphanomyces</taxon>
    </lineage>
</organism>
<dbReference type="eggNOG" id="KOG1256">
    <property type="taxonomic scope" value="Eukaryota"/>
</dbReference>
<dbReference type="PROSITE" id="PS00455">
    <property type="entry name" value="AMP_BINDING"/>
    <property type="match status" value="1"/>
</dbReference>
<dbReference type="Pfam" id="PF23562">
    <property type="entry name" value="AMP-binding_C_3"/>
    <property type="match status" value="1"/>
</dbReference>
<dbReference type="GO" id="GO:0016020">
    <property type="term" value="C:membrane"/>
    <property type="evidence" value="ECO:0007669"/>
    <property type="project" value="TreeGrafter"/>
</dbReference>
<feature type="domain" description="AMP-dependent synthetase/ligase" evidence="4">
    <location>
        <begin position="58"/>
        <end position="480"/>
    </location>
</feature>
<reference evidence="5" key="1">
    <citation type="submission" date="2013-12" db="EMBL/GenBank/DDBJ databases">
        <title>The Genome Sequence of Aphanomyces invadans NJM9701.</title>
        <authorList>
            <consortium name="The Broad Institute Genomics Platform"/>
            <person name="Russ C."/>
            <person name="Tyler B."/>
            <person name="van West P."/>
            <person name="Dieguez-Uribeondo J."/>
            <person name="Young S.K."/>
            <person name="Zeng Q."/>
            <person name="Gargeya S."/>
            <person name="Fitzgerald M."/>
            <person name="Abouelleil A."/>
            <person name="Alvarado L."/>
            <person name="Chapman S.B."/>
            <person name="Gainer-Dewar J."/>
            <person name="Goldberg J."/>
            <person name="Griggs A."/>
            <person name="Gujja S."/>
            <person name="Hansen M."/>
            <person name="Howarth C."/>
            <person name="Imamovic A."/>
            <person name="Ireland A."/>
            <person name="Larimer J."/>
            <person name="McCowan C."/>
            <person name="Murphy C."/>
            <person name="Pearson M."/>
            <person name="Poon T.W."/>
            <person name="Priest M."/>
            <person name="Roberts A."/>
            <person name="Saif S."/>
            <person name="Shea T."/>
            <person name="Sykes S."/>
            <person name="Wortman J."/>
            <person name="Nusbaum C."/>
            <person name="Birren B."/>
        </authorList>
    </citation>
    <scope>NUCLEOTIDE SEQUENCE [LARGE SCALE GENOMIC DNA]</scope>
    <source>
        <strain evidence="5">NJM9701</strain>
    </source>
</reference>
<sequence>MVLPRPSSSGRDSSCLETMPLPFIASKVDQVVQARPMKTTPLPRATPPAETTTLIHAFQRTVQRYGYQKAVHAKFQDKWQSLTWRQYYARVQEFMKSLIHVGVQPHDVVAISGLNSIEWNVAYLGTIMAGAAATGIYVNSSRDLSHFIARHSEARVIVCDSIDSVEKFLAIQPSLPSLKAIVLWGHDVPSIYAANMPVYAWKPFLDQGASITRGTVQRRMKTIVAGQCASIVYTTGTTGTPKGVMISHDNLCFNAWAFDAAAVDRGTQLSNRDVIISYLPLAHVTAQLMDIVLPIWVGYEVYFAPTVRGQRLGRTLKEIRPTRFCGIPTVWDKMAEKLREVEVSTSGLKKQLVAFATSRAWKKTVQSQYGCSGAAPCGAGIAEKLVLSKVKAALGLDRCKSFSVTSAPIRHETNEYYGGLDMPIMAFFGSSETAGIATMNVQYGWKLATVGRPLPGTEMRIQKSTTEVQLRGRNVMMGYLKNEAETRLVLDSDGWLRSGDGGAVDDDGFISITGPLRELVTTSGGAVIAPATLESVLKQSIPILSHAVVIGQQREFLLVLFTLRVENDSDDRPTDKLDATVLAFLRTIRSTATTIAQAQACPKLLVYLDGKLRDVNKATSKLSFGNFIQKFVILPREFSVEGGELTPTLKVRRHAVQEIHSTLIESTYA</sequence>
<dbReference type="AlphaFoldDB" id="A0A024UCE7"/>
<dbReference type="VEuPathDB" id="FungiDB:H310_04460"/>
<evidence type="ECO:0000256" key="3">
    <source>
        <dbReference type="ARBA" id="ARBA00023098"/>
    </source>
</evidence>
<dbReference type="PANTHER" id="PTHR43272:SF32">
    <property type="entry name" value="AMP-DEPENDENT SYNTHETASE_LIGASE DOMAIN-CONTAINING PROTEIN"/>
    <property type="match status" value="1"/>
</dbReference>
<evidence type="ECO:0000259" key="4">
    <source>
        <dbReference type="Pfam" id="PF00501"/>
    </source>
</evidence>
<dbReference type="EMBL" id="KI913958">
    <property type="protein sequence ID" value="ETW04096.1"/>
    <property type="molecule type" value="Genomic_DNA"/>
</dbReference>
<dbReference type="RefSeq" id="XP_008867052.1">
    <property type="nucleotide sequence ID" value="XM_008868830.1"/>
</dbReference>
<dbReference type="PANTHER" id="PTHR43272">
    <property type="entry name" value="LONG-CHAIN-FATTY-ACID--COA LIGASE"/>
    <property type="match status" value="1"/>
</dbReference>
<gene>
    <name evidence="5" type="ORF">H310_04460</name>
</gene>
<protein>
    <recommendedName>
        <fullName evidence="4">AMP-dependent synthetase/ligase domain-containing protein</fullName>
    </recommendedName>
</protein>
<proteinExistence type="predicted"/>
<evidence type="ECO:0000256" key="1">
    <source>
        <dbReference type="ARBA" id="ARBA00022598"/>
    </source>
</evidence>
<dbReference type="OrthoDB" id="3633556at2759"/>
<keyword evidence="2" id="KW-0276">Fatty acid metabolism</keyword>
<dbReference type="Pfam" id="PF00501">
    <property type="entry name" value="AMP-binding"/>
    <property type="match status" value="1"/>
</dbReference>
<accession>A0A024UCE7</accession>
<dbReference type="SUPFAM" id="SSF56801">
    <property type="entry name" value="Acetyl-CoA synthetase-like"/>
    <property type="match status" value="1"/>
</dbReference>
<keyword evidence="1" id="KW-0436">Ligase</keyword>
<dbReference type="RefSeq" id="XP_008867051.1">
    <property type="nucleotide sequence ID" value="XM_008868829.1"/>
</dbReference>
<dbReference type="GO" id="GO:0005783">
    <property type="term" value="C:endoplasmic reticulum"/>
    <property type="evidence" value="ECO:0007669"/>
    <property type="project" value="TreeGrafter"/>
</dbReference>
<dbReference type="Gene3D" id="3.40.50.12780">
    <property type="entry name" value="N-terminal domain of ligase-like"/>
    <property type="match status" value="1"/>
</dbReference>